<feature type="domain" description="DUF1468" evidence="2">
    <location>
        <begin position="24"/>
        <end position="158"/>
    </location>
</feature>
<feature type="transmembrane region" description="Helical" evidence="1">
    <location>
        <begin position="23"/>
        <end position="43"/>
    </location>
</feature>
<dbReference type="OrthoDB" id="7029611at2"/>
<dbReference type="EMBL" id="CP043046">
    <property type="protein sequence ID" value="QEI07067.1"/>
    <property type="molecule type" value="Genomic_DNA"/>
</dbReference>
<reference evidence="3 4" key="1">
    <citation type="submission" date="2019-08" db="EMBL/GenBank/DDBJ databases">
        <title>Amphibian skin-associated Pigmentiphaga: genome sequence and occurrence across geography and hosts.</title>
        <authorList>
            <person name="Bletz M.C."/>
            <person name="Bunk B."/>
            <person name="Sproeer C."/>
            <person name="Biwer P."/>
            <person name="Reiter S."/>
            <person name="Rabemananjara F.C.E."/>
            <person name="Schulz S."/>
            <person name="Overmann J."/>
            <person name="Vences M."/>
        </authorList>
    </citation>
    <scope>NUCLEOTIDE SEQUENCE [LARGE SCALE GENOMIC DNA]</scope>
    <source>
        <strain evidence="3 4">Mada1488</strain>
    </source>
</reference>
<feature type="transmembrane region" description="Helical" evidence="1">
    <location>
        <begin position="134"/>
        <end position="154"/>
    </location>
</feature>
<dbReference type="KEGG" id="pacr:FXN63_15380"/>
<protein>
    <submittedName>
        <fullName evidence="3">Tripartite tricarboxylate transporter TctB family protein</fullName>
    </submittedName>
</protein>
<gene>
    <name evidence="3" type="ORF">FXN63_15380</name>
</gene>
<dbReference type="Proteomes" id="UP000325161">
    <property type="component" value="Chromosome"/>
</dbReference>
<keyword evidence="1" id="KW-1133">Transmembrane helix</keyword>
<dbReference type="InterPro" id="IPR009936">
    <property type="entry name" value="DUF1468"/>
</dbReference>
<keyword evidence="1" id="KW-0812">Transmembrane</keyword>
<keyword evidence="4" id="KW-1185">Reference proteome</keyword>
<evidence type="ECO:0000313" key="4">
    <source>
        <dbReference type="Proteomes" id="UP000325161"/>
    </source>
</evidence>
<proteinExistence type="predicted"/>
<feature type="transmembrane region" description="Helical" evidence="1">
    <location>
        <begin position="97"/>
        <end position="122"/>
    </location>
</feature>
<sequence length="162" mass="16791">MSHTPSSSNTATASPSILGNSDLLLGLFLCAVSGIALYSIRNLAFGTLTDMGAGFMPRVLAIGLLGFGVYFLALAAFKRAAQSIGPIELRPLLGVALSVGVFALTAGRFGLVVGSILTILVAGAASKESRWRELIIFSVAMSIGAVLLFVKGLALPVPVWPW</sequence>
<feature type="transmembrane region" description="Helical" evidence="1">
    <location>
        <begin position="55"/>
        <end position="77"/>
    </location>
</feature>
<keyword evidence="1" id="KW-0472">Membrane</keyword>
<name>A0A5C0B377_9BURK</name>
<evidence type="ECO:0000313" key="3">
    <source>
        <dbReference type="EMBL" id="QEI07067.1"/>
    </source>
</evidence>
<evidence type="ECO:0000259" key="2">
    <source>
        <dbReference type="Pfam" id="PF07331"/>
    </source>
</evidence>
<evidence type="ECO:0000256" key="1">
    <source>
        <dbReference type="SAM" id="Phobius"/>
    </source>
</evidence>
<dbReference type="RefSeq" id="WP_148816114.1">
    <property type="nucleotide sequence ID" value="NZ_CP043046.1"/>
</dbReference>
<dbReference type="AlphaFoldDB" id="A0A5C0B377"/>
<accession>A0A5C0B377</accession>
<organism evidence="3 4">
    <name type="scientific">Pigmentiphaga aceris</name>
    <dbReference type="NCBI Taxonomy" id="1940612"/>
    <lineage>
        <taxon>Bacteria</taxon>
        <taxon>Pseudomonadati</taxon>
        <taxon>Pseudomonadota</taxon>
        <taxon>Betaproteobacteria</taxon>
        <taxon>Burkholderiales</taxon>
        <taxon>Alcaligenaceae</taxon>
        <taxon>Pigmentiphaga</taxon>
    </lineage>
</organism>
<dbReference type="Pfam" id="PF07331">
    <property type="entry name" value="TctB"/>
    <property type="match status" value="1"/>
</dbReference>